<proteinExistence type="predicted"/>
<feature type="non-terminal residue" evidence="1">
    <location>
        <position position="1"/>
    </location>
</feature>
<organism evidence="1 2">
    <name type="scientific">Actinoplanes regularis</name>
    <dbReference type="NCBI Taxonomy" id="52697"/>
    <lineage>
        <taxon>Bacteria</taxon>
        <taxon>Bacillati</taxon>
        <taxon>Actinomycetota</taxon>
        <taxon>Actinomycetes</taxon>
        <taxon>Micromonosporales</taxon>
        <taxon>Micromonosporaceae</taxon>
        <taxon>Actinoplanes</taxon>
    </lineage>
</organism>
<sequence length="38" mass="4376">YQHGWIAPEGEIDWSQNDWVLRRLLAVCLLASTLPAPR</sequence>
<reference evidence="1 2" key="1">
    <citation type="submission" date="2017-06" db="EMBL/GenBank/DDBJ databases">
        <authorList>
            <person name="Kim H.J."/>
            <person name="Triplett B.A."/>
        </authorList>
    </citation>
    <scope>NUCLEOTIDE SEQUENCE [LARGE SCALE GENOMIC DNA]</scope>
    <source>
        <strain evidence="1 2">DSM 43151</strain>
    </source>
</reference>
<dbReference type="InterPro" id="IPR045647">
    <property type="entry name" value="DUF6401"/>
</dbReference>
<protein>
    <submittedName>
        <fullName evidence="1">Uncharacterized protein</fullName>
    </submittedName>
</protein>
<dbReference type="AlphaFoldDB" id="A0A239DL98"/>
<keyword evidence="2" id="KW-1185">Reference proteome</keyword>
<dbReference type="EMBL" id="FZNR01000013">
    <property type="protein sequence ID" value="SNS32831.1"/>
    <property type="molecule type" value="Genomic_DNA"/>
</dbReference>
<dbReference type="Pfam" id="PF19939">
    <property type="entry name" value="DUF6401"/>
    <property type="match status" value="1"/>
</dbReference>
<evidence type="ECO:0000313" key="2">
    <source>
        <dbReference type="Proteomes" id="UP000198415"/>
    </source>
</evidence>
<accession>A0A239DL98</accession>
<gene>
    <name evidence="1" type="ORF">SAMN06264365_113215</name>
</gene>
<dbReference type="Proteomes" id="UP000198415">
    <property type="component" value="Unassembled WGS sequence"/>
</dbReference>
<name>A0A239DL98_9ACTN</name>
<evidence type="ECO:0000313" key="1">
    <source>
        <dbReference type="EMBL" id="SNS32831.1"/>
    </source>
</evidence>